<evidence type="ECO:0000313" key="1">
    <source>
        <dbReference type="EMBL" id="MEB3021089.1"/>
    </source>
</evidence>
<keyword evidence="2" id="KW-1185">Reference proteome</keyword>
<comment type="caution">
    <text evidence="1">The sequence shown here is derived from an EMBL/GenBank/DDBJ whole genome shotgun (WGS) entry which is preliminary data.</text>
</comment>
<proteinExistence type="predicted"/>
<gene>
    <name evidence="1" type="ORF">K6T79_08535</name>
</gene>
<dbReference type="RefSeq" id="WP_225406709.1">
    <property type="nucleotide sequence ID" value="NZ_JAYJJR010000004.1"/>
</dbReference>
<organism evidence="1 2">
    <name type="scientific">[Mycobacterium] crassicus</name>
    <dbReference type="NCBI Taxonomy" id="2872309"/>
    <lineage>
        <taxon>Bacteria</taxon>
        <taxon>Bacillati</taxon>
        <taxon>Actinomycetota</taxon>
        <taxon>Actinomycetes</taxon>
        <taxon>Mycobacteriales</taxon>
        <taxon>Mycobacteriaceae</taxon>
        <taxon>Mycolicibacter</taxon>
    </lineage>
</organism>
<protein>
    <submittedName>
        <fullName evidence="1">Uncharacterized protein</fullName>
    </submittedName>
</protein>
<reference evidence="1 2" key="1">
    <citation type="submission" date="2023-12" db="EMBL/GenBank/DDBJ databases">
        <title>Description of new species of Mycobacterium terrae complex isolated from sewage at the Sao Paulo Zoological Park Foundation in Brazil.</title>
        <authorList>
            <person name="Romagnoli C.L."/>
            <person name="Conceicao E.C."/>
            <person name="Machado E."/>
            <person name="Barreto L.B.P.F."/>
            <person name="Sharma A."/>
            <person name="Silva N.M."/>
            <person name="Marques L.E."/>
            <person name="Juliana M.A."/>
            <person name="Lourenco M.C.S."/>
            <person name="Digiampietri L.A."/>
            <person name="Suffys P.N."/>
            <person name="Viana-Niero C."/>
        </authorList>
    </citation>
    <scope>NUCLEOTIDE SEQUENCE [LARGE SCALE GENOMIC DNA]</scope>
    <source>
        <strain evidence="1 2">MYC098</strain>
    </source>
</reference>
<dbReference type="Proteomes" id="UP001299596">
    <property type="component" value="Unassembled WGS sequence"/>
</dbReference>
<evidence type="ECO:0000313" key="2">
    <source>
        <dbReference type="Proteomes" id="UP001299596"/>
    </source>
</evidence>
<dbReference type="EMBL" id="JAYJJR010000004">
    <property type="protein sequence ID" value="MEB3021089.1"/>
    <property type="molecule type" value="Genomic_DNA"/>
</dbReference>
<name>A0ABU5XGK1_9MYCO</name>
<sequence length="291" mass="29462">MAAAALAAGGLITALTSMTQPLPDVQIRDFDLAATRNVDTSQLLETVENHIRPDLSGAGEGDGQNISLGDLLFGHGSGDLGVGSNSSGDLVLDDEAVKALIGGGLDPQTLHDAGLTIAPIDLGAVGGAGAAVATPTTSGVLGGSEQAISAAAASMLSGMALALPAAYQAMTSAVAAIEADLNNALVNAQMEAADKLFGDNPEVNDVVNWIFTVNNTLLAQNESAFNSLFGIPFDAHTSLLGHLDTGMAEADWSVLLGLSPGEFDEIVNAIQSDNFSLLGSIDWAGLFASLF</sequence>
<accession>A0ABU5XGK1</accession>